<proteinExistence type="inferred from homology"/>
<dbReference type="InterPro" id="IPR049299">
    <property type="entry name" value="Thio2_N"/>
</dbReference>
<dbReference type="PROSITE" id="PS51352">
    <property type="entry name" value="THIOREDOXIN_2"/>
    <property type="match status" value="1"/>
</dbReference>
<evidence type="ECO:0000313" key="10">
    <source>
        <dbReference type="EMBL" id="MDR6335842.1"/>
    </source>
</evidence>
<evidence type="ECO:0000313" key="9">
    <source>
        <dbReference type="EMBL" id="GLI24331.1"/>
    </source>
</evidence>
<dbReference type="InterPro" id="IPR013766">
    <property type="entry name" value="Thioredoxin_domain"/>
</dbReference>
<dbReference type="Pfam" id="PF21352">
    <property type="entry name" value="Zn_ribbon_Thio2"/>
    <property type="match status" value="1"/>
</dbReference>
<evidence type="ECO:0000256" key="5">
    <source>
        <dbReference type="ARBA" id="ARBA00023157"/>
    </source>
</evidence>
<dbReference type="GO" id="GO:0005829">
    <property type="term" value="C:cytosol"/>
    <property type="evidence" value="ECO:0007669"/>
    <property type="project" value="TreeGrafter"/>
</dbReference>
<keyword evidence="10" id="KW-0560">Oxidoreductase</keyword>
<keyword evidence="3" id="KW-0479">Metal-binding</keyword>
<evidence type="ECO:0000256" key="6">
    <source>
        <dbReference type="ARBA" id="ARBA00023284"/>
    </source>
</evidence>
<dbReference type="InterPro" id="IPR036249">
    <property type="entry name" value="Thioredoxin-like_sf"/>
</dbReference>
<reference evidence="10 12" key="2">
    <citation type="submission" date="2023-07" db="EMBL/GenBank/DDBJ databases">
        <title>Genomic Encyclopedia of Type Strains, Phase IV (KMG-IV): sequencing the most valuable type-strain genomes for metagenomic binning, comparative biology and taxonomic classification.</title>
        <authorList>
            <person name="Goeker M."/>
        </authorList>
    </citation>
    <scope>NUCLEOTIDE SEQUENCE [LARGE SCALE GENOMIC DNA]</scope>
    <source>
        <strain evidence="10 12">DSM 338</strain>
    </source>
</reference>
<accession>A0A9W6FLF4</accession>
<keyword evidence="5" id="KW-1015">Disulfide bond</keyword>
<evidence type="ECO:0000313" key="11">
    <source>
        <dbReference type="Proteomes" id="UP001144397"/>
    </source>
</evidence>
<dbReference type="PANTHER" id="PTHR45663:SF11">
    <property type="entry name" value="GEO12009P1"/>
    <property type="match status" value="1"/>
</dbReference>
<keyword evidence="6" id="KW-0676">Redox-active center</keyword>
<organism evidence="9 11">
    <name type="scientific">Xanthobacter flavus</name>
    <dbReference type="NCBI Taxonomy" id="281"/>
    <lineage>
        <taxon>Bacteria</taxon>
        <taxon>Pseudomonadati</taxon>
        <taxon>Pseudomonadota</taxon>
        <taxon>Alphaproteobacteria</taxon>
        <taxon>Hyphomicrobiales</taxon>
        <taxon>Xanthobacteraceae</taxon>
        <taxon>Xanthobacter</taxon>
    </lineage>
</organism>
<dbReference type="NCBIfam" id="NF008229">
    <property type="entry name" value="PRK10996.1"/>
    <property type="match status" value="1"/>
</dbReference>
<dbReference type="FunFam" id="3.40.30.10:FF:000001">
    <property type="entry name" value="Thioredoxin"/>
    <property type="match status" value="1"/>
</dbReference>
<keyword evidence="2" id="KW-0813">Transport</keyword>
<evidence type="ECO:0000256" key="3">
    <source>
        <dbReference type="ARBA" id="ARBA00022723"/>
    </source>
</evidence>
<evidence type="ECO:0000313" key="12">
    <source>
        <dbReference type="Proteomes" id="UP001245370"/>
    </source>
</evidence>
<dbReference type="Gene3D" id="3.40.30.10">
    <property type="entry name" value="Glutaredoxin"/>
    <property type="match status" value="1"/>
</dbReference>
<dbReference type="Gene3D" id="2.30.30.380">
    <property type="entry name" value="Zn-finger domain of Sec23/24"/>
    <property type="match status" value="1"/>
</dbReference>
<comment type="caution">
    <text evidence="9">The sequence shown here is derived from an EMBL/GenBank/DDBJ whole genome shotgun (WGS) entry which is preliminary data.</text>
</comment>
<dbReference type="AlphaFoldDB" id="A0A9W6FLF4"/>
<dbReference type="GO" id="GO:0046872">
    <property type="term" value="F:metal ion binding"/>
    <property type="evidence" value="ECO:0007669"/>
    <property type="project" value="UniProtKB-KW"/>
</dbReference>
<keyword evidence="4" id="KW-0249">Electron transport</keyword>
<evidence type="ECO:0000256" key="4">
    <source>
        <dbReference type="ARBA" id="ARBA00022982"/>
    </source>
</evidence>
<keyword evidence="12" id="KW-1185">Reference proteome</keyword>
<dbReference type="RefSeq" id="WP_281809118.1">
    <property type="nucleotide sequence ID" value="NZ_BSDO01000007.1"/>
</dbReference>
<sequence>MSDKIIIPCPHCGQLNRLPAERRGGGRCGSCGQALFTGHPVALTTAAFDRQIGSDDLPVLVDFWAGWCGPCRAMAPAFEAAAAALEPRVRLAKVDTEAEPQLAARFQIRSIPTLILFRGGREIARQSGALSGGQIRAFVDQHVAAGAAR</sequence>
<dbReference type="PROSITE" id="PS00194">
    <property type="entry name" value="THIOREDOXIN_1"/>
    <property type="match status" value="1"/>
</dbReference>
<reference evidence="9" key="1">
    <citation type="submission" date="2022-12" db="EMBL/GenBank/DDBJ databases">
        <title>Reference genome sequencing for broad-spectrum identification of bacterial and archaeal isolates by mass spectrometry.</title>
        <authorList>
            <person name="Sekiguchi Y."/>
            <person name="Tourlousse D.M."/>
        </authorList>
    </citation>
    <scope>NUCLEOTIDE SEQUENCE</scope>
    <source>
        <strain evidence="9">301</strain>
    </source>
</reference>
<evidence type="ECO:0000256" key="7">
    <source>
        <dbReference type="NCBIfam" id="TIGR01068"/>
    </source>
</evidence>
<protein>
    <recommendedName>
        <fullName evidence="7">Thioredoxin</fullName>
    </recommendedName>
</protein>
<dbReference type="SUPFAM" id="SSF52833">
    <property type="entry name" value="Thioredoxin-like"/>
    <property type="match status" value="1"/>
</dbReference>
<dbReference type="Proteomes" id="UP001245370">
    <property type="component" value="Unassembled WGS sequence"/>
</dbReference>
<dbReference type="GO" id="GO:0045454">
    <property type="term" value="P:cell redox homeostasis"/>
    <property type="evidence" value="ECO:0007669"/>
    <property type="project" value="TreeGrafter"/>
</dbReference>
<comment type="similarity">
    <text evidence="1">Belongs to the thioredoxin family.</text>
</comment>
<dbReference type="Pfam" id="PF00085">
    <property type="entry name" value="Thioredoxin"/>
    <property type="match status" value="1"/>
</dbReference>
<dbReference type="EMBL" id="JAVDPY010000009">
    <property type="protein sequence ID" value="MDR6335842.1"/>
    <property type="molecule type" value="Genomic_DNA"/>
</dbReference>
<dbReference type="PANTHER" id="PTHR45663">
    <property type="entry name" value="GEO12009P1"/>
    <property type="match status" value="1"/>
</dbReference>
<evidence type="ECO:0000256" key="1">
    <source>
        <dbReference type="ARBA" id="ARBA00008987"/>
    </source>
</evidence>
<evidence type="ECO:0000256" key="2">
    <source>
        <dbReference type="ARBA" id="ARBA00022448"/>
    </source>
</evidence>
<gene>
    <name evidence="9" type="primary">trx</name>
    <name evidence="10" type="ORF">GGQ86_004340</name>
    <name evidence="9" type="ORF">XFLAVUS301_40050</name>
</gene>
<dbReference type="Proteomes" id="UP001144397">
    <property type="component" value="Unassembled WGS sequence"/>
</dbReference>
<dbReference type="GO" id="GO:0015035">
    <property type="term" value="F:protein-disulfide reductase activity"/>
    <property type="evidence" value="ECO:0007669"/>
    <property type="project" value="UniProtKB-UniRule"/>
</dbReference>
<dbReference type="CDD" id="cd02947">
    <property type="entry name" value="TRX_family"/>
    <property type="match status" value="1"/>
</dbReference>
<dbReference type="NCBIfam" id="TIGR01068">
    <property type="entry name" value="thioredoxin"/>
    <property type="match status" value="1"/>
</dbReference>
<evidence type="ECO:0000259" key="8">
    <source>
        <dbReference type="PROSITE" id="PS51352"/>
    </source>
</evidence>
<dbReference type="EMBL" id="BSDO01000007">
    <property type="protein sequence ID" value="GLI24331.1"/>
    <property type="molecule type" value="Genomic_DNA"/>
</dbReference>
<feature type="domain" description="Thioredoxin" evidence="8">
    <location>
        <begin position="35"/>
        <end position="144"/>
    </location>
</feature>
<name>A0A9W6FLF4_XANFL</name>
<dbReference type="PRINTS" id="PR00421">
    <property type="entry name" value="THIOREDOXIN"/>
</dbReference>
<dbReference type="GeneID" id="95764779"/>
<dbReference type="InterPro" id="IPR005746">
    <property type="entry name" value="Thioredoxin"/>
</dbReference>
<dbReference type="InterPro" id="IPR017937">
    <property type="entry name" value="Thioredoxin_CS"/>
</dbReference>